<dbReference type="InterPro" id="IPR032675">
    <property type="entry name" value="LRR_dom_sf"/>
</dbReference>
<evidence type="ECO:0000256" key="2">
    <source>
        <dbReference type="ARBA" id="ARBA00009592"/>
    </source>
</evidence>
<evidence type="ECO:0000256" key="10">
    <source>
        <dbReference type="ARBA" id="ARBA00023180"/>
    </source>
</evidence>
<evidence type="ECO:0000313" key="12">
    <source>
        <dbReference type="RefSeq" id="XP_022717861.1"/>
    </source>
</evidence>
<proteinExistence type="inferred from homology"/>
<evidence type="ECO:0000256" key="3">
    <source>
        <dbReference type="ARBA" id="ARBA00022475"/>
    </source>
</evidence>
<dbReference type="RefSeq" id="XP_022717861.1">
    <property type="nucleotide sequence ID" value="XM_022862126.1"/>
</dbReference>
<evidence type="ECO:0000256" key="4">
    <source>
        <dbReference type="ARBA" id="ARBA00022614"/>
    </source>
</evidence>
<dbReference type="Pfam" id="PF13855">
    <property type="entry name" value="LRR_8"/>
    <property type="match status" value="1"/>
</dbReference>
<gene>
    <name evidence="12" type="primary">LOC111276393</name>
</gene>
<keyword evidence="6" id="KW-0677">Repeat</keyword>
<evidence type="ECO:0000256" key="9">
    <source>
        <dbReference type="ARBA" id="ARBA00023170"/>
    </source>
</evidence>
<keyword evidence="5" id="KW-0812">Transmembrane</keyword>
<sequence length="334" mass="38125">MGLNGTIPPHLGNLSFLACLDISNNSFHGSIPIELSNLCRLKYINFGQNNFSGEIPSWFGSFTILRSLFLYSNNFNGAAPSSLGYLSNWKSHIPSDMFDVLPKLKFPSLDYNNLPCRIPASLFKCKELEHLDLRYNSLEGSSPTDIRKLTMLKKLFLNRNNLAGCLGRSFNINKNQLEGSVPPSLLNYKDLKLVDSRNNRLHDTFPNWLGNLELQVLILRCNRFYGRIDDFDATFSLSHLRIIDLSDNDFNGYLPTKLFGNLNAIKDGNQKKVEAEYMRDDYYNRNINVYYDQSISITTKGLEREETPREDKSEKLKRRFSKLVPAAGKSSLIP</sequence>
<evidence type="ECO:0000256" key="7">
    <source>
        <dbReference type="ARBA" id="ARBA00022989"/>
    </source>
</evidence>
<evidence type="ECO:0000256" key="1">
    <source>
        <dbReference type="ARBA" id="ARBA00004251"/>
    </source>
</evidence>
<keyword evidence="9" id="KW-0675">Receptor</keyword>
<keyword evidence="4" id="KW-0433">Leucine-rich repeat</keyword>
<dbReference type="GO" id="GO:0005886">
    <property type="term" value="C:plasma membrane"/>
    <property type="evidence" value="ECO:0007669"/>
    <property type="project" value="UniProtKB-SubCell"/>
</dbReference>
<comment type="similarity">
    <text evidence="2">Belongs to the RLP family.</text>
</comment>
<name>A0A6P5WQR9_DURZI</name>
<keyword evidence="11" id="KW-1185">Reference proteome</keyword>
<reference evidence="12" key="1">
    <citation type="submission" date="2025-08" db="UniProtKB">
        <authorList>
            <consortium name="RefSeq"/>
        </authorList>
    </citation>
    <scope>IDENTIFICATION</scope>
    <source>
        <tissue evidence="12">Fruit stalk</tissue>
    </source>
</reference>
<dbReference type="KEGG" id="dzi:111276393"/>
<evidence type="ECO:0000256" key="8">
    <source>
        <dbReference type="ARBA" id="ARBA00023136"/>
    </source>
</evidence>
<dbReference type="GeneID" id="111276393"/>
<dbReference type="OrthoDB" id="1434865at2759"/>
<dbReference type="Proteomes" id="UP000515121">
    <property type="component" value="Unplaced"/>
</dbReference>
<accession>A0A6P5WQR9</accession>
<dbReference type="PANTHER" id="PTHR27004">
    <property type="entry name" value="RECEPTOR-LIKE PROTEIN 12 ISOFORM X1"/>
    <property type="match status" value="1"/>
</dbReference>
<keyword evidence="10" id="KW-0325">Glycoprotein</keyword>
<dbReference type="SUPFAM" id="SSF52047">
    <property type="entry name" value="RNI-like"/>
    <property type="match status" value="1"/>
</dbReference>
<organism evidence="11 12">
    <name type="scientific">Durio zibethinus</name>
    <name type="common">Durian</name>
    <dbReference type="NCBI Taxonomy" id="66656"/>
    <lineage>
        <taxon>Eukaryota</taxon>
        <taxon>Viridiplantae</taxon>
        <taxon>Streptophyta</taxon>
        <taxon>Embryophyta</taxon>
        <taxon>Tracheophyta</taxon>
        <taxon>Spermatophyta</taxon>
        <taxon>Magnoliopsida</taxon>
        <taxon>eudicotyledons</taxon>
        <taxon>Gunneridae</taxon>
        <taxon>Pentapetalae</taxon>
        <taxon>rosids</taxon>
        <taxon>malvids</taxon>
        <taxon>Malvales</taxon>
        <taxon>Malvaceae</taxon>
        <taxon>Helicteroideae</taxon>
        <taxon>Durio</taxon>
    </lineage>
</organism>
<comment type="subcellular location">
    <subcellularLocation>
        <location evidence="1">Cell membrane</location>
        <topology evidence="1">Single-pass type I membrane protein</topology>
    </subcellularLocation>
</comment>
<dbReference type="PANTHER" id="PTHR27004:SF439">
    <property type="entry name" value="LEUCINE-RICH REPEAT-CONTAINING N-TERMINAL PLANT-TYPE DOMAIN-CONTAINING PROTEIN"/>
    <property type="match status" value="1"/>
</dbReference>
<protein>
    <submittedName>
        <fullName evidence="12">Receptor-like protein kinase</fullName>
    </submittedName>
</protein>
<evidence type="ECO:0000256" key="5">
    <source>
        <dbReference type="ARBA" id="ARBA00022692"/>
    </source>
</evidence>
<dbReference type="Gene3D" id="3.80.10.10">
    <property type="entry name" value="Ribonuclease Inhibitor"/>
    <property type="match status" value="2"/>
</dbReference>
<keyword evidence="3" id="KW-1003">Cell membrane</keyword>
<dbReference type="InterPro" id="IPR001611">
    <property type="entry name" value="Leu-rich_rpt"/>
</dbReference>
<keyword evidence="7" id="KW-1133">Transmembrane helix</keyword>
<evidence type="ECO:0000256" key="6">
    <source>
        <dbReference type="ARBA" id="ARBA00022737"/>
    </source>
</evidence>
<evidence type="ECO:0000313" key="11">
    <source>
        <dbReference type="Proteomes" id="UP000515121"/>
    </source>
</evidence>
<dbReference type="Pfam" id="PF00560">
    <property type="entry name" value="LRR_1"/>
    <property type="match status" value="3"/>
</dbReference>
<dbReference type="FunFam" id="3.80.10.10:FF:000383">
    <property type="entry name" value="Leucine-rich repeat receptor protein kinase EMS1"/>
    <property type="match status" value="1"/>
</dbReference>
<keyword evidence="8" id="KW-0472">Membrane</keyword>
<dbReference type="AlphaFoldDB" id="A0A6P5WQR9"/>